<feature type="binding site" evidence="7">
    <location>
        <position position="77"/>
    </location>
    <ligand>
        <name>S-adenosyl-L-methionine</name>
        <dbReference type="ChEBI" id="CHEBI:59789"/>
    </ligand>
</feature>
<dbReference type="InterPro" id="IPR002903">
    <property type="entry name" value="RsmH"/>
</dbReference>
<sequence>MKHFPVLLEEVIENLKINKNGIYVDLTLGRAGHSSEILKKLDKGHLYAFDKDFDAIKESEKKLSKISNNFTLIHSDFQNLESELKKYNIKKIDGILVDLGVSSPQLDEAERGFSYNKDARLDMRMNRNQTLDAHYIVNHYSEEELISLLKNNADVMLPQRVAKGIILNRPINTTLELVEIIKKSLPAKIVRIKNPAKAVFQAIRIAVNNELDSLNILLNQAINFLNKNGKLLIITFHSIEDRIVKKFFKSLLEQDNIDPKLPIMVEKTWKSKSFLPSKEELNLNKRSRSAKLRVLTKLK</sequence>
<dbReference type="NCBIfam" id="TIGR00006">
    <property type="entry name" value="16S rRNA (cytosine(1402)-N(4))-methyltransferase RsmH"/>
    <property type="match status" value="1"/>
</dbReference>
<feature type="binding site" evidence="7">
    <location>
        <position position="98"/>
    </location>
    <ligand>
        <name>S-adenosyl-L-methionine</name>
        <dbReference type="ChEBI" id="CHEBI:59789"/>
    </ligand>
</feature>
<reference evidence="8" key="1">
    <citation type="submission" date="2022-08" db="EMBL/GenBank/DDBJ databases">
        <title>Complete genome sequence of Mycoplasma molare type strain H 542.</title>
        <authorList>
            <person name="Spergser J."/>
        </authorList>
    </citation>
    <scope>NUCLEOTIDE SEQUENCE</scope>
    <source>
        <strain evidence="8">H 542</strain>
    </source>
</reference>
<evidence type="ECO:0000256" key="2">
    <source>
        <dbReference type="ARBA" id="ARBA00022490"/>
    </source>
</evidence>
<evidence type="ECO:0000256" key="1">
    <source>
        <dbReference type="ARBA" id="ARBA00010396"/>
    </source>
</evidence>
<dbReference type="PIRSF" id="PIRSF004486">
    <property type="entry name" value="MraW"/>
    <property type="match status" value="1"/>
</dbReference>
<dbReference type="PANTHER" id="PTHR11265:SF0">
    <property type="entry name" value="12S RRNA N4-METHYLCYTIDINE METHYLTRANSFERASE"/>
    <property type="match status" value="1"/>
</dbReference>
<keyword evidence="9" id="KW-1185">Reference proteome</keyword>
<dbReference type="EMBL" id="CP103423">
    <property type="protein sequence ID" value="UWD34562.1"/>
    <property type="molecule type" value="Genomic_DNA"/>
</dbReference>
<comment type="subcellular location">
    <subcellularLocation>
        <location evidence="7">Cytoplasm</location>
    </subcellularLocation>
</comment>
<accession>A0ABY5TV93</accession>
<keyword evidence="4 7" id="KW-0489">Methyltransferase</keyword>
<dbReference type="SUPFAM" id="SSF53335">
    <property type="entry name" value="S-adenosyl-L-methionine-dependent methyltransferases"/>
    <property type="match status" value="1"/>
</dbReference>
<dbReference type="Gene3D" id="1.10.150.170">
    <property type="entry name" value="Putative methyltransferase TM0872, insert domain"/>
    <property type="match status" value="1"/>
</dbReference>
<keyword evidence="5 7" id="KW-0808">Transferase</keyword>
<protein>
    <recommendedName>
        <fullName evidence="7">Ribosomal RNA small subunit methyltransferase H</fullName>
        <ecNumber evidence="7">2.1.1.199</ecNumber>
    </recommendedName>
    <alternativeName>
        <fullName evidence="7">16S rRNA m(4)C1402 methyltransferase</fullName>
    </alternativeName>
    <alternativeName>
        <fullName evidence="7">rRNA (cytosine-N(4)-)-methyltransferase RsmH</fullName>
    </alternativeName>
</protein>
<evidence type="ECO:0000256" key="6">
    <source>
        <dbReference type="ARBA" id="ARBA00022691"/>
    </source>
</evidence>
<keyword evidence="3 7" id="KW-0698">rRNA processing</keyword>
<evidence type="ECO:0000256" key="5">
    <source>
        <dbReference type="ARBA" id="ARBA00022679"/>
    </source>
</evidence>
<gene>
    <name evidence="7 8" type="primary">rsmH</name>
    <name evidence="8" type="ORF">NX772_01905</name>
</gene>
<evidence type="ECO:0000313" key="9">
    <source>
        <dbReference type="Proteomes" id="UP001058364"/>
    </source>
</evidence>
<evidence type="ECO:0000256" key="7">
    <source>
        <dbReference type="HAMAP-Rule" id="MF_01007"/>
    </source>
</evidence>
<comment type="similarity">
    <text evidence="1 7">Belongs to the methyltransferase superfamily. RsmH family.</text>
</comment>
<name>A0ABY5TV93_9BACT</name>
<comment type="catalytic activity">
    <reaction evidence="7">
        <text>cytidine(1402) in 16S rRNA + S-adenosyl-L-methionine = N(4)-methylcytidine(1402) in 16S rRNA + S-adenosyl-L-homocysteine + H(+)</text>
        <dbReference type="Rhea" id="RHEA:42928"/>
        <dbReference type="Rhea" id="RHEA-COMP:10286"/>
        <dbReference type="Rhea" id="RHEA-COMP:10287"/>
        <dbReference type="ChEBI" id="CHEBI:15378"/>
        <dbReference type="ChEBI" id="CHEBI:57856"/>
        <dbReference type="ChEBI" id="CHEBI:59789"/>
        <dbReference type="ChEBI" id="CHEBI:74506"/>
        <dbReference type="ChEBI" id="CHEBI:82748"/>
        <dbReference type="EC" id="2.1.1.199"/>
    </reaction>
</comment>
<keyword evidence="6 7" id="KW-0949">S-adenosyl-L-methionine</keyword>
<evidence type="ECO:0000313" key="8">
    <source>
        <dbReference type="EMBL" id="UWD34562.1"/>
    </source>
</evidence>
<feature type="binding site" evidence="7">
    <location>
        <position position="105"/>
    </location>
    <ligand>
        <name>S-adenosyl-L-methionine</name>
        <dbReference type="ChEBI" id="CHEBI:59789"/>
    </ligand>
</feature>
<keyword evidence="2 7" id="KW-0963">Cytoplasm</keyword>
<comment type="function">
    <text evidence="7">Specifically methylates the N4 position of cytidine in position 1402 (C1402) of 16S rRNA.</text>
</comment>
<evidence type="ECO:0000256" key="3">
    <source>
        <dbReference type="ARBA" id="ARBA00022552"/>
    </source>
</evidence>
<dbReference type="PANTHER" id="PTHR11265">
    <property type="entry name" value="S-ADENOSYL-METHYLTRANSFERASE MRAW"/>
    <property type="match status" value="1"/>
</dbReference>
<organism evidence="8 9">
    <name type="scientific">Mesomycoplasma molare</name>
    <dbReference type="NCBI Taxonomy" id="171288"/>
    <lineage>
        <taxon>Bacteria</taxon>
        <taxon>Bacillati</taxon>
        <taxon>Mycoplasmatota</taxon>
        <taxon>Mycoplasmoidales</taxon>
        <taxon>Metamycoplasmataceae</taxon>
        <taxon>Mesomycoplasma</taxon>
    </lineage>
</organism>
<dbReference type="InterPro" id="IPR029063">
    <property type="entry name" value="SAM-dependent_MTases_sf"/>
</dbReference>
<dbReference type="HAMAP" id="MF_01007">
    <property type="entry name" value="16SrRNA_methyltr_H"/>
    <property type="match status" value="1"/>
</dbReference>
<evidence type="ECO:0000256" key="4">
    <source>
        <dbReference type="ARBA" id="ARBA00022603"/>
    </source>
</evidence>
<dbReference type="Gene3D" id="3.40.50.150">
    <property type="entry name" value="Vaccinia Virus protein VP39"/>
    <property type="match status" value="1"/>
</dbReference>
<proteinExistence type="inferred from homology"/>
<feature type="binding site" evidence="7">
    <location>
        <position position="50"/>
    </location>
    <ligand>
        <name>S-adenosyl-L-methionine</name>
        <dbReference type="ChEBI" id="CHEBI:59789"/>
    </ligand>
</feature>
<dbReference type="RefSeq" id="WP_036450134.1">
    <property type="nucleotide sequence ID" value="NZ_CP103423.1"/>
</dbReference>
<dbReference type="Pfam" id="PF01795">
    <property type="entry name" value="Methyltransf_5"/>
    <property type="match status" value="1"/>
</dbReference>
<feature type="binding site" evidence="7">
    <location>
        <begin position="31"/>
        <end position="33"/>
    </location>
    <ligand>
        <name>S-adenosyl-L-methionine</name>
        <dbReference type="ChEBI" id="CHEBI:59789"/>
    </ligand>
</feature>
<dbReference type="GO" id="GO:0008168">
    <property type="term" value="F:methyltransferase activity"/>
    <property type="evidence" value="ECO:0007669"/>
    <property type="project" value="UniProtKB-KW"/>
</dbReference>
<dbReference type="SUPFAM" id="SSF81799">
    <property type="entry name" value="Putative methyltransferase TM0872, insert domain"/>
    <property type="match status" value="1"/>
</dbReference>
<dbReference type="EC" id="2.1.1.199" evidence="7"/>
<dbReference type="Proteomes" id="UP001058364">
    <property type="component" value="Chromosome"/>
</dbReference>
<dbReference type="GO" id="GO:0032259">
    <property type="term" value="P:methylation"/>
    <property type="evidence" value="ECO:0007669"/>
    <property type="project" value="UniProtKB-KW"/>
</dbReference>
<dbReference type="InterPro" id="IPR023397">
    <property type="entry name" value="SAM-dep_MeTrfase_MraW_recog"/>
</dbReference>